<accession>A0A6V7NP03</accession>
<feature type="region of interest" description="Disordered" evidence="2">
    <location>
        <begin position="1"/>
        <end position="30"/>
    </location>
</feature>
<evidence type="ECO:0000313" key="3">
    <source>
        <dbReference type="EMBL" id="CAD1820350.1"/>
    </source>
</evidence>
<keyword evidence="1" id="KW-0175">Coiled coil</keyword>
<organism evidence="3">
    <name type="scientific">Ananas comosus var. bracteatus</name>
    <name type="common">red pineapple</name>
    <dbReference type="NCBI Taxonomy" id="296719"/>
    <lineage>
        <taxon>Eukaryota</taxon>
        <taxon>Viridiplantae</taxon>
        <taxon>Streptophyta</taxon>
        <taxon>Embryophyta</taxon>
        <taxon>Tracheophyta</taxon>
        <taxon>Spermatophyta</taxon>
        <taxon>Magnoliopsida</taxon>
        <taxon>Liliopsida</taxon>
        <taxon>Poales</taxon>
        <taxon>Bromeliaceae</taxon>
        <taxon>Bromelioideae</taxon>
        <taxon>Ananas</taxon>
    </lineage>
</organism>
<evidence type="ECO:0000256" key="1">
    <source>
        <dbReference type="SAM" id="Coils"/>
    </source>
</evidence>
<sequence>MSSSNAGVVDVRGDPPKQPSKRSKSKDSRITRESAFLEDRLVLLEDIISKMAEWYTEMADSFNSFNDDVRSMEESVATAMATFQSKLEKLQGNMTRCDKERKNLIEELVTRVDEVEDLKTRVAILEKADLSVGSPACAVPNGPVVVNIPTLGMSLPHGIPFRRPIPHEQAYVMMAISGVPAYRERPAQACANEHNGKQAKDLSQIPSPHV</sequence>
<reference evidence="3" key="1">
    <citation type="submission" date="2020-07" db="EMBL/GenBank/DDBJ databases">
        <authorList>
            <person name="Lin J."/>
        </authorList>
    </citation>
    <scope>NUCLEOTIDE SEQUENCE</scope>
</reference>
<gene>
    <name evidence="3" type="ORF">CB5_LOCUS3561</name>
</gene>
<protein>
    <submittedName>
        <fullName evidence="3">Uncharacterized protein</fullName>
    </submittedName>
</protein>
<evidence type="ECO:0000256" key="2">
    <source>
        <dbReference type="SAM" id="MobiDB-lite"/>
    </source>
</evidence>
<dbReference type="AlphaFoldDB" id="A0A6V7NP03"/>
<name>A0A6V7NP03_ANACO</name>
<dbReference type="EMBL" id="LR862140">
    <property type="protein sequence ID" value="CAD1820350.1"/>
    <property type="molecule type" value="Genomic_DNA"/>
</dbReference>
<proteinExistence type="predicted"/>
<feature type="coiled-coil region" evidence="1">
    <location>
        <begin position="80"/>
        <end position="107"/>
    </location>
</feature>